<reference evidence="6 9" key="3">
    <citation type="submission" date="2024-01" db="EMBL/GenBank/DDBJ databases">
        <title>The diversity of rhizobia nodulating Mimosa spp. in eleven states of Brazil covering several biomes is determined by host plant, location, and edaphic factors.</title>
        <authorList>
            <person name="Rouws L."/>
            <person name="Barauna A."/>
            <person name="Beukes C."/>
            <person name="De Faria S.M."/>
            <person name="Gross E."/>
            <person name="Dos Reis Junior F.B."/>
            <person name="Simon M."/>
            <person name="Maluk M."/>
            <person name="Odee D.W."/>
            <person name="Kenicer G."/>
            <person name="Young J.P.W."/>
            <person name="Reis V.M."/>
            <person name="Zilli J."/>
            <person name="James E.K."/>
        </authorList>
    </citation>
    <scope>NUCLEOTIDE SEQUENCE [LARGE SCALE GENOMIC DNA]</scope>
    <source>
        <strain evidence="6 9">JHI1651</strain>
    </source>
</reference>
<dbReference type="FunFam" id="1.10.10.10:FF:000001">
    <property type="entry name" value="LysR family transcriptional regulator"/>
    <property type="match status" value="1"/>
</dbReference>
<dbReference type="GO" id="GO:0032993">
    <property type="term" value="C:protein-DNA complex"/>
    <property type="evidence" value="ECO:0007669"/>
    <property type="project" value="TreeGrafter"/>
</dbReference>
<reference evidence="7" key="2">
    <citation type="submission" date="2016-06" db="EMBL/GenBank/DDBJ databases">
        <authorList>
            <person name="Huang P."/>
            <person name="Jiang X."/>
            <person name="Liu X."/>
        </authorList>
    </citation>
    <scope>NUCLEOTIDE SEQUENCE</scope>
    <source>
        <strain evidence="7">852011</strain>
    </source>
</reference>
<proteinExistence type="inferred from homology"/>
<keyword evidence="3" id="KW-0238">DNA-binding</keyword>
<dbReference type="RefSeq" id="WP_107201738.1">
    <property type="nucleotide sequence ID" value="NZ_CP015959.1"/>
</dbReference>
<dbReference type="InterPro" id="IPR036390">
    <property type="entry name" value="WH_DNA-bd_sf"/>
</dbReference>
<evidence type="ECO:0000256" key="3">
    <source>
        <dbReference type="ARBA" id="ARBA00023125"/>
    </source>
</evidence>
<reference evidence="7 8" key="1">
    <citation type="journal article" date="2014" name="Genome Announc.">
        <title>Draft Genome Sequence of the Haloacid-Degrading Burkholderia caribensis Strain MBA4.</title>
        <authorList>
            <person name="Pan Y."/>
            <person name="Kong K.F."/>
            <person name="Tsang J.S."/>
        </authorList>
    </citation>
    <scope>NUCLEOTIDE SEQUENCE [LARGE SCALE GENOMIC DNA]</scope>
    <source>
        <strain evidence="7 8">852011</strain>
    </source>
</reference>
<evidence type="ECO:0000256" key="1">
    <source>
        <dbReference type="ARBA" id="ARBA00009437"/>
    </source>
</evidence>
<gene>
    <name evidence="7" type="ORF">A9O66_27785</name>
    <name evidence="6" type="ORF">VOI32_03310</name>
</gene>
<dbReference type="SUPFAM" id="SSF53850">
    <property type="entry name" value="Periplasmic binding protein-like II"/>
    <property type="match status" value="1"/>
</dbReference>
<protein>
    <submittedName>
        <fullName evidence="7">LysR family transcriptional regulator</fullName>
    </submittedName>
</protein>
<dbReference type="Proteomes" id="UP001462961">
    <property type="component" value="Unassembled WGS sequence"/>
</dbReference>
<name>A0A9Q6S6Z8_9BURK</name>
<dbReference type="InterPro" id="IPR005119">
    <property type="entry name" value="LysR_subst-bd"/>
</dbReference>
<dbReference type="AlphaFoldDB" id="A0A9Q6S6Z8"/>
<sequence>MELRHLHYLVTLGETLHFGRAAERLHISQPPLSRQIALLEEELGVGLFDRTSRTVKLTAAGEGFLQDAKEILASVERAKCNAISANLGHRGSLSLGFMFAAAFSIAPAILRAYTTEYPEVHLHVGEAVPSLLIQDLRESRLDVGLMYPPGEMAGMETLTVFEEPLVAALPLNHPLSGADDPIDAVDLKDEQFLITRREASPYFHDTIINHCKTEGFVPKTFLETNYQHTLITFVGQGLGVALVHRSMQTSLPTNVKFRPLRNPPTVKLNATWNSRNRNPCTDTFVQLAAKLGPTMHPGE</sequence>
<evidence type="ECO:0000313" key="9">
    <source>
        <dbReference type="Proteomes" id="UP001462961"/>
    </source>
</evidence>
<dbReference type="Proteomes" id="UP000509548">
    <property type="component" value="Chromosome 2"/>
</dbReference>
<dbReference type="PROSITE" id="PS50931">
    <property type="entry name" value="HTH_LYSR"/>
    <property type="match status" value="1"/>
</dbReference>
<keyword evidence="2" id="KW-0805">Transcription regulation</keyword>
<evidence type="ECO:0000259" key="5">
    <source>
        <dbReference type="PROSITE" id="PS50931"/>
    </source>
</evidence>
<dbReference type="PRINTS" id="PR00039">
    <property type="entry name" value="HTHLYSR"/>
</dbReference>
<evidence type="ECO:0000313" key="6">
    <source>
        <dbReference type="EMBL" id="MEO1752952.1"/>
    </source>
</evidence>
<dbReference type="EMBL" id="JAYLVJ010000003">
    <property type="protein sequence ID" value="MEO1752952.1"/>
    <property type="molecule type" value="Genomic_DNA"/>
</dbReference>
<dbReference type="Pfam" id="PF03466">
    <property type="entry name" value="LysR_substrate"/>
    <property type="match status" value="1"/>
</dbReference>
<dbReference type="InterPro" id="IPR000847">
    <property type="entry name" value="LysR_HTH_N"/>
</dbReference>
<dbReference type="GO" id="GO:0003677">
    <property type="term" value="F:DNA binding"/>
    <property type="evidence" value="ECO:0007669"/>
    <property type="project" value="UniProtKB-KW"/>
</dbReference>
<dbReference type="InterPro" id="IPR036388">
    <property type="entry name" value="WH-like_DNA-bd_sf"/>
</dbReference>
<feature type="domain" description="HTH lysR-type" evidence="5">
    <location>
        <begin position="1"/>
        <end position="58"/>
    </location>
</feature>
<keyword evidence="9" id="KW-1185">Reference proteome</keyword>
<evidence type="ECO:0000313" key="7">
    <source>
        <dbReference type="EMBL" id="QLB66087.1"/>
    </source>
</evidence>
<evidence type="ECO:0000256" key="4">
    <source>
        <dbReference type="ARBA" id="ARBA00023163"/>
    </source>
</evidence>
<accession>A0A9Q6S6Z8</accession>
<dbReference type="EMBL" id="CP015959">
    <property type="protein sequence ID" value="QLB66087.1"/>
    <property type="molecule type" value="Genomic_DNA"/>
</dbReference>
<keyword evidence="4" id="KW-0804">Transcription</keyword>
<evidence type="ECO:0000313" key="8">
    <source>
        <dbReference type="Proteomes" id="UP000509548"/>
    </source>
</evidence>
<dbReference type="GO" id="GO:0003700">
    <property type="term" value="F:DNA-binding transcription factor activity"/>
    <property type="evidence" value="ECO:0007669"/>
    <property type="project" value="InterPro"/>
</dbReference>
<dbReference type="PANTHER" id="PTHR30346:SF0">
    <property type="entry name" value="HCA OPERON TRANSCRIPTIONAL ACTIVATOR HCAR"/>
    <property type="match status" value="1"/>
</dbReference>
<organism evidence="7 8">
    <name type="scientific">Paraburkholderia caribensis</name>
    <dbReference type="NCBI Taxonomy" id="75105"/>
    <lineage>
        <taxon>Bacteria</taxon>
        <taxon>Pseudomonadati</taxon>
        <taxon>Pseudomonadota</taxon>
        <taxon>Betaproteobacteria</taxon>
        <taxon>Burkholderiales</taxon>
        <taxon>Burkholderiaceae</taxon>
        <taxon>Paraburkholderia</taxon>
    </lineage>
</organism>
<dbReference type="CDD" id="cd08414">
    <property type="entry name" value="PBP2_LTTR_aromatics_like"/>
    <property type="match status" value="1"/>
</dbReference>
<dbReference type="Gene3D" id="1.10.10.10">
    <property type="entry name" value="Winged helix-like DNA-binding domain superfamily/Winged helix DNA-binding domain"/>
    <property type="match status" value="1"/>
</dbReference>
<evidence type="ECO:0000256" key="2">
    <source>
        <dbReference type="ARBA" id="ARBA00023015"/>
    </source>
</evidence>
<dbReference type="Pfam" id="PF00126">
    <property type="entry name" value="HTH_1"/>
    <property type="match status" value="1"/>
</dbReference>
<dbReference type="SUPFAM" id="SSF46785">
    <property type="entry name" value="Winged helix' DNA-binding domain"/>
    <property type="match status" value="1"/>
</dbReference>
<comment type="similarity">
    <text evidence="1">Belongs to the LysR transcriptional regulatory family.</text>
</comment>
<dbReference type="Gene3D" id="3.40.190.10">
    <property type="entry name" value="Periplasmic binding protein-like II"/>
    <property type="match status" value="2"/>
</dbReference>
<dbReference type="PANTHER" id="PTHR30346">
    <property type="entry name" value="TRANSCRIPTIONAL DUAL REGULATOR HCAR-RELATED"/>
    <property type="match status" value="1"/>
</dbReference>